<keyword evidence="5 6" id="KW-0472">Membrane</keyword>
<keyword evidence="4 6" id="KW-1133">Transmembrane helix</keyword>
<evidence type="ECO:0000256" key="6">
    <source>
        <dbReference type="SAM" id="Phobius"/>
    </source>
</evidence>
<reference evidence="7" key="1">
    <citation type="submission" date="2018-05" db="EMBL/GenBank/DDBJ databases">
        <authorList>
            <person name="Lanie J.A."/>
            <person name="Ng W.-L."/>
            <person name="Kazmierczak K.M."/>
            <person name="Andrzejewski T.M."/>
            <person name="Davidsen T.M."/>
            <person name="Wayne K.J."/>
            <person name="Tettelin H."/>
            <person name="Glass J.I."/>
            <person name="Rusch D."/>
            <person name="Podicherti R."/>
            <person name="Tsui H.-C.T."/>
            <person name="Winkler M.E."/>
        </authorList>
    </citation>
    <scope>NUCLEOTIDE SEQUENCE</scope>
</reference>
<dbReference type="Gene3D" id="2.10.10.20">
    <property type="entry name" value="Carbohydrate-binding module superfamily 5/12"/>
    <property type="match status" value="1"/>
</dbReference>
<comment type="subcellular location">
    <subcellularLocation>
        <location evidence="1">Cell membrane</location>
        <topology evidence="1">Multi-pass membrane protein</topology>
    </subcellularLocation>
</comment>
<proteinExistence type="predicted"/>
<keyword evidence="2" id="KW-1003">Cell membrane</keyword>
<evidence type="ECO:0000313" key="7">
    <source>
        <dbReference type="EMBL" id="SVB65815.1"/>
    </source>
</evidence>
<dbReference type="GO" id="GO:0005886">
    <property type="term" value="C:plasma membrane"/>
    <property type="evidence" value="ECO:0007669"/>
    <property type="project" value="UniProtKB-SubCell"/>
</dbReference>
<evidence type="ECO:0000256" key="2">
    <source>
        <dbReference type="ARBA" id="ARBA00022475"/>
    </source>
</evidence>
<feature type="transmembrane region" description="Helical" evidence="6">
    <location>
        <begin position="78"/>
        <end position="98"/>
    </location>
</feature>
<evidence type="ECO:0000256" key="5">
    <source>
        <dbReference type="ARBA" id="ARBA00023136"/>
    </source>
</evidence>
<accession>A0A382FTB8</accession>
<dbReference type="EMBL" id="UINC01051534">
    <property type="protein sequence ID" value="SVB65815.1"/>
    <property type="molecule type" value="Genomic_DNA"/>
</dbReference>
<dbReference type="AlphaFoldDB" id="A0A382FTB8"/>
<keyword evidence="3 6" id="KW-0812">Transmembrane</keyword>
<gene>
    <name evidence="7" type="ORF">METZ01_LOCUS218669</name>
</gene>
<protein>
    <submittedName>
        <fullName evidence="7">Uncharacterized protein</fullName>
    </submittedName>
</protein>
<feature type="transmembrane region" description="Helical" evidence="6">
    <location>
        <begin position="46"/>
        <end position="66"/>
    </location>
</feature>
<evidence type="ECO:0000256" key="3">
    <source>
        <dbReference type="ARBA" id="ARBA00022692"/>
    </source>
</evidence>
<evidence type="ECO:0000256" key="1">
    <source>
        <dbReference type="ARBA" id="ARBA00004651"/>
    </source>
</evidence>
<dbReference type="Pfam" id="PF03626">
    <property type="entry name" value="COX4_pro"/>
    <property type="match status" value="1"/>
</dbReference>
<name>A0A382FTB8_9ZZZZ</name>
<evidence type="ECO:0000256" key="4">
    <source>
        <dbReference type="ARBA" id="ARBA00022989"/>
    </source>
</evidence>
<organism evidence="7">
    <name type="scientific">marine metagenome</name>
    <dbReference type="NCBI Taxonomy" id="408172"/>
    <lineage>
        <taxon>unclassified sequences</taxon>
        <taxon>metagenomes</taxon>
        <taxon>ecological metagenomes</taxon>
    </lineage>
</organism>
<feature type="transmembrane region" description="Helical" evidence="6">
    <location>
        <begin position="16"/>
        <end position="39"/>
    </location>
</feature>
<sequence length="235" mass="26673">MSGHSEDPVAEESKRFFTFFNLSMALAAITGLEIVIIYVQAFESKVIIGVLFTTSVLKFFGVVWWFMHLRWDKILNTVLFLMGLVIALGTYFAVIYMADHPIDIENFEVTALEDAWKAGSDYEVGAYVKHEESYYQAKSAHTAGESFDVNSTTEGEKPSFWMKVEGIPHKISWKVNQADLIEINSRKPGNPFFHMYQPEDTEKVQGTVIRVLAKAATSSDFRLKARSEAFWGETE</sequence>
<dbReference type="InterPro" id="IPR005171">
    <property type="entry name" value="Cyt_c_oxidase_su4_prok"/>
</dbReference>